<gene>
    <name evidence="1" type="ORF">V5O48_014791</name>
</gene>
<keyword evidence="2" id="KW-1185">Reference proteome</keyword>
<dbReference type="Proteomes" id="UP001465976">
    <property type="component" value="Unassembled WGS sequence"/>
</dbReference>
<evidence type="ECO:0000313" key="1">
    <source>
        <dbReference type="EMBL" id="KAL0567203.1"/>
    </source>
</evidence>
<reference evidence="1 2" key="1">
    <citation type="submission" date="2024-02" db="EMBL/GenBank/DDBJ databases">
        <title>A draft genome for the cacao thread blight pathogen Marasmius crinis-equi.</title>
        <authorList>
            <person name="Cohen S.P."/>
            <person name="Baruah I.K."/>
            <person name="Amoako-Attah I."/>
            <person name="Bukari Y."/>
            <person name="Meinhardt L.W."/>
            <person name="Bailey B.A."/>
        </authorList>
    </citation>
    <scope>NUCLEOTIDE SEQUENCE [LARGE SCALE GENOMIC DNA]</scope>
    <source>
        <strain evidence="1 2">GH-76</strain>
    </source>
</reference>
<name>A0ABR3EWD7_9AGAR</name>
<protein>
    <submittedName>
        <fullName evidence="1">Uncharacterized protein</fullName>
    </submittedName>
</protein>
<evidence type="ECO:0000313" key="2">
    <source>
        <dbReference type="Proteomes" id="UP001465976"/>
    </source>
</evidence>
<comment type="caution">
    <text evidence="1">The sequence shown here is derived from an EMBL/GenBank/DDBJ whole genome shotgun (WGS) entry which is preliminary data.</text>
</comment>
<sequence length="89" mass="10264">MQEDQPKDSPLEPIHQRHVQSLAHLLQEIPSYDMTTFCMADMKMNTYSHQTTALNPYQGNEVGEGTEREWVEALAKRGQETAEEQEKTE</sequence>
<organism evidence="1 2">
    <name type="scientific">Marasmius crinis-equi</name>
    <dbReference type="NCBI Taxonomy" id="585013"/>
    <lineage>
        <taxon>Eukaryota</taxon>
        <taxon>Fungi</taxon>
        <taxon>Dikarya</taxon>
        <taxon>Basidiomycota</taxon>
        <taxon>Agaricomycotina</taxon>
        <taxon>Agaricomycetes</taxon>
        <taxon>Agaricomycetidae</taxon>
        <taxon>Agaricales</taxon>
        <taxon>Marasmiineae</taxon>
        <taxon>Marasmiaceae</taxon>
        <taxon>Marasmius</taxon>
    </lineage>
</organism>
<dbReference type="EMBL" id="JBAHYK010001648">
    <property type="protein sequence ID" value="KAL0567203.1"/>
    <property type="molecule type" value="Genomic_DNA"/>
</dbReference>
<accession>A0ABR3EWD7</accession>
<proteinExistence type="predicted"/>